<dbReference type="Gene3D" id="3.40.190.10">
    <property type="entry name" value="Periplasmic binding protein-like II"/>
    <property type="match status" value="1"/>
</dbReference>
<protein>
    <submittedName>
        <fullName evidence="3">Glycine betaine/proline transport system substrate-binding protein</fullName>
    </submittedName>
</protein>
<keyword evidence="1" id="KW-0732">Signal</keyword>
<accession>A0A562THB8</accession>
<gene>
    <name evidence="3" type="ORF">JM93_00514</name>
</gene>
<dbReference type="GO" id="GO:0043190">
    <property type="term" value="C:ATP-binding cassette (ABC) transporter complex"/>
    <property type="evidence" value="ECO:0007669"/>
    <property type="project" value="InterPro"/>
</dbReference>
<dbReference type="OrthoDB" id="9786266at2"/>
<comment type="caution">
    <text evidence="3">The sequence shown here is derived from an EMBL/GenBank/DDBJ whole genome shotgun (WGS) entry which is preliminary data.</text>
</comment>
<keyword evidence="4" id="KW-1185">Reference proteome</keyword>
<dbReference type="EMBL" id="VLLF01000001">
    <property type="protein sequence ID" value="TWI92962.1"/>
    <property type="molecule type" value="Genomic_DNA"/>
</dbReference>
<name>A0A562THB8_9HYPH</name>
<dbReference type="GO" id="GO:0022857">
    <property type="term" value="F:transmembrane transporter activity"/>
    <property type="evidence" value="ECO:0007669"/>
    <property type="project" value="InterPro"/>
</dbReference>
<dbReference type="Proteomes" id="UP000320593">
    <property type="component" value="Unassembled WGS sequence"/>
</dbReference>
<evidence type="ECO:0000313" key="3">
    <source>
        <dbReference type="EMBL" id="TWI92962.1"/>
    </source>
</evidence>
<sequence>MKTLFCACAASTAALLASPALAETCGDVSIAQMNWASAATMAQIDKIILEEGYGCNVDLTVGDSVPTFTSMTEKSDPDIAPEMWVNSIREPLEKAVNDGTLVIGGKVLKDGGPQGFWIPAELAERHNLKTLDDVLARPDLFQGADDTSKGAFFTCPSGWDCGPISANLLRAWQAEDKGFEIVPTGSSAGLEGSIARAMERGEGWFGYYWGPTALLGKYDMTLVDFGVPFNQAEWTRCTSVPDCSDPQKNAWERGEAYTLVTSEFAKSAGVAMDYIKQRGWDNKTASSVLAWIEENQADPSDGAYYFLENHADVWTAWVSAEVADKVKSAL</sequence>
<dbReference type="AlphaFoldDB" id="A0A562THB8"/>
<evidence type="ECO:0000259" key="2">
    <source>
        <dbReference type="Pfam" id="PF04069"/>
    </source>
</evidence>
<dbReference type="InterPro" id="IPR007210">
    <property type="entry name" value="ABC_Gly_betaine_transp_sub-bd"/>
</dbReference>
<proteinExistence type="predicted"/>
<feature type="chain" id="PRO_5021806531" evidence="1">
    <location>
        <begin position="23"/>
        <end position="330"/>
    </location>
</feature>
<organism evidence="3 4">
    <name type="scientific">Roseibium hamelinense</name>
    <dbReference type="NCBI Taxonomy" id="150831"/>
    <lineage>
        <taxon>Bacteria</taxon>
        <taxon>Pseudomonadati</taxon>
        <taxon>Pseudomonadota</taxon>
        <taxon>Alphaproteobacteria</taxon>
        <taxon>Hyphomicrobiales</taxon>
        <taxon>Stappiaceae</taxon>
        <taxon>Roseibium</taxon>
    </lineage>
</organism>
<feature type="signal peptide" evidence="1">
    <location>
        <begin position="1"/>
        <end position="22"/>
    </location>
</feature>
<evidence type="ECO:0000256" key="1">
    <source>
        <dbReference type="SAM" id="SignalP"/>
    </source>
</evidence>
<feature type="domain" description="ABC-type glycine betaine transport system substrate-binding" evidence="2">
    <location>
        <begin position="27"/>
        <end position="309"/>
    </location>
</feature>
<dbReference type="Gene3D" id="3.40.190.100">
    <property type="entry name" value="Glycine betaine-binding periplasmic protein, domain 2"/>
    <property type="match status" value="1"/>
</dbReference>
<reference evidence="3 4" key="1">
    <citation type="submission" date="2019-07" db="EMBL/GenBank/DDBJ databases">
        <title>Genomic Encyclopedia of Archaeal and Bacterial Type Strains, Phase II (KMG-II): from individual species to whole genera.</title>
        <authorList>
            <person name="Goeker M."/>
        </authorList>
    </citation>
    <scope>NUCLEOTIDE SEQUENCE [LARGE SCALE GENOMIC DNA]</scope>
    <source>
        <strain evidence="3 4">ATCC BAA-252</strain>
    </source>
</reference>
<dbReference type="Pfam" id="PF04069">
    <property type="entry name" value="OpuAC"/>
    <property type="match status" value="1"/>
</dbReference>
<dbReference type="RefSeq" id="WP_145340477.1">
    <property type="nucleotide sequence ID" value="NZ_SMLY01000087.1"/>
</dbReference>
<evidence type="ECO:0000313" key="4">
    <source>
        <dbReference type="Proteomes" id="UP000320593"/>
    </source>
</evidence>
<dbReference type="SUPFAM" id="SSF53850">
    <property type="entry name" value="Periplasmic binding protein-like II"/>
    <property type="match status" value="1"/>
</dbReference>